<dbReference type="RefSeq" id="WP_236986705.1">
    <property type="nucleotide sequence ID" value="NZ_AP023086.1"/>
</dbReference>
<evidence type="ECO:0000313" key="2">
    <source>
        <dbReference type="Proteomes" id="UP001320119"/>
    </source>
</evidence>
<gene>
    <name evidence="1" type="ORF">MARGE09_P1431</name>
</gene>
<reference evidence="1 2" key="1">
    <citation type="journal article" date="2022" name="IScience">
        <title>An ultrasensitive nanofiber-based assay for enzymatic hydrolysis and deep-sea microbial degradation of cellulose.</title>
        <authorList>
            <person name="Tsudome M."/>
            <person name="Tachioka M."/>
            <person name="Miyazaki M."/>
            <person name="Uchimura K."/>
            <person name="Tsuda M."/>
            <person name="Takaki Y."/>
            <person name="Deguchi S."/>
        </authorList>
    </citation>
    <scope>NUCLEOTIDE SEQUENCE [LARGE SCALE GENOMIC DNA]</scope>
    <source>
        <strain evidence="1 2">GE09</strain>
    </source>
</reference>
<dbReference type="KEGG" id="marq:MARGE09_P1431"/>
<accession>A0AAN2BJP9</accession>
<sequence length="100" mass="10158">MATTASKTKSNTATSDADVTANDSLSDAFQHMQGAANSVKAAASTLTSSSSVAAREAIAQGKEKAYAASNQADGWVKERPYTSMGLAFAAGVVLTGLLKK</sequence>
<organism evidence="1 2">
    <name type="scientific">Marinagarivorans cellulosilyticus</name>
    <dbReference type="NCBI Taxonomy" id="2721545"/>
    <lineage>
        <taxon>Bacteria</taxon>
        <taxon>Pseudomonadati</taxon>
        <taxon>Pseudomonadota</taxon>
        <taxon>Gammaproteobacteria</taxon>
        <taxon>Cellvibrionales</taxon>
        <taxon>Cellvibrionaceae</taxon>
        <taxon>Marinagarivorans</taxon>
    </lineage>
</organism>
<name>A0AAN2BJP9_9GAMM</name>
<evidence type="ECO:0008006" key="3">
    <source>
        <dbReference type="Google" id="ProtNLM"/>
    </source>
</evidence>
<keyword evidence="2" id="KW-1185">Reference proteome</keyword>
<dbReference type="Proteomes" id="UP001320119">
    <property type="component" value="Chromosome"/>
</dbReference>
<dbReference type="EMBL" id="AP023086">
    <property type="protein sequence ID" value="BCD97230.1"/>
    <property type="molecule type" value="Genomic_DNA"/>
</dbReference>
<proteinExistence type="predicted"/>
<evidence type="ECO:0000313" key="1">
    <source>
        <dbReference type="EMBL" id="BCD97230.1"/>
    </source>
</evidence>
<dbReference type="AlphaFoldDB" id="A0AAN2BJP9"/>
<protein>
    <recommendedName>
        <fullName evidence="3">DUF883 domain-containing protein</fullName>
    </recommendedName>
</protein>